<name>A0ABR2KQY5_9EUKA</name>
<evidence type="ECO:0000313" key="2">
    <source>
        <dbReference type="EMBL" id="KAK8893557.1"/>
    </source>
</evidence>
<evidence type="ECO:0000256" key="1">
    <source>
        <dbReference type="SAM" id="Coils"/>
    </source>
</evidence>
<dbReference type="Proteomes" id="UP001470230">
    <property type="component" value="Unassembled WGS sequence"/>
</dbReference>
<evidence type="ECO:0000313" key="3">
    <source>
        <dbReference type="Proteomes" id="UP001470230"/>
    </source>
</evidence>
<evidence type="ECO:0008006" key="4">
    <source>
        <dbReference type="Google" id="ProtNLM"/>
    </source>
</evidence>
<feature type="coiled-coil region" evidence="1">
    <location>
        <begin position="119"/>
        <end position="153"/>
    </location>
</feature>
<dbReference type="EMBL" id="JAPFFF010000003">
    <property type="protein sequence ID" value="KAK8893557.1"/>
    <property type="molecule type" value="Genomic_DNA"/>
</dbReference>
<organism evidence="2 3">
    <name type="scientific">Tritrichomonas musculus</name>
    <dbReference type="NCBI Taxonomy" id="1915356"/>
    <lineage>
        <taxon>Eukaryota</taxon>
        <taxon>Metamonada</taxon>
        <taxon>Parabasalia</taxon>
        <taxon>Tritrichomonadida</taxon>
        <taxon>Tritrichomonadidae</taxon>
        <taxon>Tritrichomonas</taxon>
    </lineage>
</organism>
<comment type="caution">
    <text evidence="2">The sequence shown here is derived from an EMBL/GenBank/DDBJ whole genome shotgun (WGS) entry which is preliminary data.</text>
</comment>
<sequence length="972" mass="113294">MNSSATTAIVANQDESLKLENTKLRSINAELSSQNDSLRKQIDQSLQITNKIQDVYKENEKLRSELTRSAGEKEDLQKRLQINYLQIQELTQRVNSQTNISKEFGSKVDANENIFKKQISDLNEKLVLTTLKNEQLQAEKEKFEACLSQILEQASLYFNDDIQNIGDLISHFEKIDIIKPNILTTTMTSVSDIKPTKEYEEINMISKINNNQPSPKKKSGKSEEVFKLKRKIKQLKMILQGEIKKEQEIQNNANDKIRSIENQNELKMIEVTSQVKKISEQLEQQKKLNNELSLKNESLNKDNAKLESQLQLSKIQTAETDSEKVIQLSNHISDLNEKLTALKDVNQEYKNSTIPNLVAKNRSLKTKITALTEKMAHLKEIYTDENNKNISLNEQFEKRSNELMEKIAQKETENTKLKFENETIRNKLLELNRDYKQEQMEKETIKNENENLSKIIKQNKEMSTSLESQLHEYSQKYAKTTAELETTRSKLEIANRPINITKLIPLACWSVPEIPKDLTIIIEDIVKNDTLELPTKLRHVLTVICKWFQTKTDRLENEISSTNTNSLTLNGLLETVKEFLKNTFPDFSSEKIQEIVDDNSSTAKELFKDYIQKKSDSFNDLFELKSKMDEEILDLLMTLKVDQIKDGIQKVERLYSKNKKLKQVIQKLKGSNKKITDDCLNEIKSIEQTIQTKDSLIDELNRKNELLTNMISKSEEALKNSEEELKKLEDSKKQLEEKFNETKQKNQQRIQKANETIQNLKIQYENLNAQYNSSQDKVEELGITINDLHDVINDITDSKKLLEEKIKELLNQIEEINKKHKEKSKEIKKQAQQRYDEMLNQMKKQNADCRDTITSLNNEKLNLIDHNENLEKMITELNLKIQKMELKSSELTASSNRDKRSQESLFTTQLLSMKNDYQNQIEKVENSKNRLVDLIRNQFKPFFRDMRFDFDQKSVEEIINLVGQKLKSLNNN</sequence>
<reference evidence="2 3" key="1">
    <citation type="submission" date="2024-04" db="EMBL/GenBank/DDBJ databases">
        <title>Tritrichomonas musculus Genome.</title>
        <authorList>
            <person name="Alves-Ferreira E."/>
            <person name="Grigg M."/>
            <person name="Lorenzi H."/>
            <person name="Galac M."/>
        </authorList>
    </citation>
    <scope>NUCLEOTIDE SEQUENCE [LARGE SCALE GENOMIC DNA]</scope>
    <source>
        <strain evidence="2 3">EAF2021</strain>
    </source>
</reference>
<protein>
    <recommendedName>
        <fullName evidence="4">Viral A-type inclusion protein</fullName>
    </recommendedName>
</protein>
<keyword evidence="1" id="KW-0175">Coiled coil</keyword>
<feature type="coiled-coil region" evidence="1">
    <location>
        <begin position="651"/>
        <end position="937"/>
    </location>
</feature>
<dbReference type="Gene3D" id="1.20.5.340">
    <property type="match status" value="1"/>
</dbReference>
<gene>
    <name evidence="2" type="ORF">M9Y10_021980</name>
</gene>
<accession>A0ABR2KQY5</accession>
<keyword evidence="3" id="KW-1185">Reference proteome</keyword>
<feature type="coiled-coil region" evidence="1">
    <location>
        <begin position="21"/>
        <end position="93"/>
    </location>
</feature>
<feature type="coiled-coil region" evidence="1">
    <location>
        <begin position="243"/>
        <end position="490"/>
    </location>
</feature>
<proteinExistence type="predicted"/>